<feature type="domain" description="Protein kinase" evidence="13">
    <location>
        <begin position="9"/>
        <end position="271"/>
    </location>
</feature>
<dbReference type="GO" id="GO:0045717">
    <property type="term" value="P:negative regulation of fatty acid biosynthetic process"/>
    <property type="evidence" value="ECO:0007669"/>
    <property type="project" value="UniProtKB-ARBA"/>
</dbReference>
<feature type="compositionally biased region" description="Low complexity" evidence="11">
    <location>
        <begin position="459"/>
        <end position="469"/>
    </location>
</feature>
<dbReference type="InterPro" id="IPR000719">
    <property type="entry name" value="Prot_kinase_dom"/>
</dbReference>
<feature type="domain" description="PASTA" evidence="14">
    <location>
        <begin position="724"/>
        <end position="792"/>
    </location>
</feature>
<evidence type="ECO:0000256" key="6">
    <source>
        <dbReference type="ARBA" id="ARBA00022777"/>
    </source>
</evidence>
<evidence type="ECO:0000313" key="16">
    <source>
        <dbReference type="Proteomes" id="UP000324288"/>
    </source>
</evidence>
<dbReference type="GO" id="GO:0005524">
    <property type="term" value="F:ATP binding"/>
    <property type="evidence" value="ECO:0007669"/>
    <property type="project" value="UniProtKB-UniRule"/>
</dbReference>
<evidence type="ECO:0000259" key="14">
    <source>
        <dbReference type="PROSITE" id="PS51178"/>
    </source>
</evidence>
<keyword evidence="12" id="KW-0472">Membrane</keyword>
<name>A0A5E3ZYJ3_9ACTN</name>
<dbReference type="EMBL" id="LR584267">
    <property type="protein sequence ID" value="VHO00680.1"/>
    <property type="molecule type" value="Genomic_DNA"/>
</dbReference>
<dbReference type="Gene3D" id="3.30.10.20">
    <property type="match status" value="4"/>
</dbReference>
<feature type="binding site" evidence="10">
    <location>
        <position position="38"/>
    </location>
    <ligand>
        <name>ATP</name>
        <dbReference type="ChEBI" id="CHEBI:30616"/>
    </ligand>
</feature>
<dbReference type="CDD" id="cd14014">
    <property type="entry name" value="STKc_PknB_like"/>
    <property type="match status" value="1"/>
</dbReference>
<evidence type="ECO:0000256" key="8">
    <source>
        <dbReference type="ARBA" id="ARBA00047899"/>
    </source>
</evidence>
<evidence type="ECO:0000256" key="11">
    <source>
        <dbReference type="SAM" id="MobiDB-lite"/>
    </source>
</evidence>
<dbReference type="GO" id="GO:0004674">
    <property type="term" value="F:protein serine/threonine kinase activity"/>
    <property type="evidence" value="ECO:0007669"/>
    <property type="project" value="UniProtKB-KW"/>
</dbReference>
<feature type="transmembrane region" description="Helical" evidence="12">
    <location>
        <begin position="497"/>
        <end position="524"/>
    </location>
</feature>
<evidence type="ECO:0000256" key="12">
    <source>
        <dbReference type="SAM" id="Phobius"/>
    </source>
</evidence>
<dbReference type="InterPro" id="IPR005543">
    <property type="entry name" value="PASTA_dom"/>
</dbReference>
<protein>
    <recommendedName>
        <fullName evidence="1">non-specific serine/threonine protein kinase</fullName>
        <ecNumber evidence="1">2.7.11.1</ecNumber>
    </recommendedName>
</protein>
<dbReference type="Proteomes" id="UP000324288">
    <property type="component" value="Chromosome"/>
</dbReference>
<feature type="compositionally biased region" description="Basic and acidic residues" evidence="11">
    <location>
        <begin position="373"/>
        <end position="406"/>
    </location>
</feature>
<evidence type="ECO:0000256" key="4">
    <source>
        <dbReference type="ARBA" id="ARBA00022737"/>
    </source>
</evidence>
<evidence type="ECO:0000256" key="3">
    <source>
        <dbReference type="ARBA" id="ARBA00022679"/>
    </source>
</evidence>
<keyword evidence="7 10" id="KW-0067">ATP-binding</keyword>
<comment type="catalytic activity">
    <reaction evidence="9">
        <text>L-seryl-[protein] + ATP = O-phospho-L-seryl-[protein] + ADP + H(+)</text>
        <dbReference type="Rhea" id="RHEA:17989"/>
        <dbReference type="Rhea" id="RHEA-COMP:9863"/>
        <dbReference type="Rhea" id="RHEA-COMP:11604"/>
        <dbReference type="ChEBI" id="CHEBI:15378"/>
        <dbReference type="ChEBI" id="CHEBI:29999"/>
        <dbReference type="ChEBI" id="CHEBI:30616"/>
        <dbReference type="ChEBI" id="CHEBI:83421"/>
        <dbReference type="ChEBI" id="CHEBI:456216"/>
        <dbReference type="EC" id="2.7.11.1"/>
    </reaction>
</comment>
<keyword evidence="16" id="KW-1185">Reference proteome</keyword>
<evidence type="ECO:0000256" key="2">
    <source>
        <dbReference type="ARBA" id="ARBA00022527"/>
    </source>
</evidence>
<accession>A0A5E3ZYJ3</accession>
<dbReference type="PROSITE" id="PS00107">
    <property type="entry name" value="PROTEIN_KINASE_ATP"/>
    <property type="match status" value="1"/>
</dbReference>
<dbReference type="PANTHER" id="PTHR43289">
    <property type="entry name" value="MITOGEN-ACTIVATED PROTEIN KINASE KINASE KINASE 20-RELATED"/>
    <property type="match status" value="1"/>
</dbReference>
<dbReference type="CDD" id="cd06577">
    <property type="entry name" value="PASTA_pknB"/>
    <property type="match status" value="4"/>
</dbReference>
<dbReference type="SMART" id="SM00220">
    <property type="entry name" value="S_TKc"/>
    <property type="match status" value="1"/>
</dbReference>
<dbReference type="OrthoDB" id="9762169at2"/>
<dbReference type="Pfam" id="PF00069">
    <property type="entry name" value="Pkinase"/>
    <property type="match status" value="1"/>
</dbReference>
<sequence length="796" mass="82725">MEGLLSNRYELGDILGYGGMSEVRMAVDTVLQREVAIKILRPDLARDPSFLERFRQEAQNSAKLNHPNIVAIYDTAEADTDEGVCPYIVMELIRGQTLRDMVHEDGALYPQRAMHIVSDLCEALDYSHKMGVVHRDVKPGNVMITSTGKVKVMDFGISRVVDAPSAMTTTSQVIGTASYLSPEQARGQNVDIRSDIYAAGCVLYEAITGQPPFEGESALSVAYQHVQEDPIPPSHLNELVSAGLDAVVLKAMAKDPGDRYQSAADMKADLVTVLHGQRPMAMKSDATLVQPVLTDEDIARMAAERQAAGAVAGAGLLGVGAAGATGVATAGAGADAGSSAGDGAASSGTGQPANIGEMMAAAAAAGQANSRQASEDAKYTTADQRKPINEKGVRFGAMRDDDEHPGLKSGAAGAGAAAAAGTTGGAEGDRAPAAGDGAAATSDGADATAHTAAGANAGAWNGAADGTNNLSQPKPLEAPVSKKQSKRKRVRHHFKKLGIALLVLIGLSMTGIVITEAVTGVSIFSNQLAVPDVTNLKANDATDRLRQQGLRVDLQTEASNTVPRGMAIRTDPAASTMVARGGRVTLIVSSGKGPIVVPDVQGMSEEAAREKLTMAGLKVATEVRRVPSDADMANKVVKLSVPLGSTVSPSQEVTILLGTGNSATFIPSTVGMTEAQARSNLEDAGFSVKVKKVHSSKPKGTVVSTSPKEKANKGDTVTIMVSDGTSLAMPNVRGLSQEEAERQLRAAGWDGTLTVKKVRSTNFSKAGQVKDQSPEPGSDITENATIVLQVYDVSLF</sequence>
<reference evidence="15 16" key="1">
    <citation type="submission" date="2019-04" db="EMBL/GenBank/DDBJ databases">
        <authorList>
            <person name="Seth-Smith MB H."/>
            <person name="Seth-Smith H."/>
        </authorList>
    </citation>
    <scope>NUCLEOTIDE SEQUENCE [LARGE SCALE GENOMIC DNA]</scope>
    <source>
        <strain evidence="15">USB-603019</strain>
    </source>
</reference>
<evidence type="ECO:0000256" key="10">
    <source>
        <dbReference type="PROSITE-ProRule" id="PRU10141"/>
    </source>
</evidence>
<feature type="domain" description="PASTA" evidence="14">
    <location>
        <begin position="660"/>
        <end position="723"/>
    </location>
</feature>
<dbReference type="PANTHER" id="PTHR43289:SF6">
    <property type="entry name" value="SERINE_THREONINE-PROTEIN KINASE NEKL-3"/>
    <property type="match status" value="1"/>
</dbReference>
<organism evidence="15 16">
    <name type="scientific">Lawsonella clevelandensis</name>
    <dbReference type="NCBI Taxonomy" id="1528099"/>
    <lineage>
        <taxon>Bacteria</taxon>
        <taxon>Bacillati</taxon>
        <taxon>Actinomycetota</taxon>
        <taxon>Actinomycetes</taxon>
        <taxon>Mycobacteriales</taxon>
        <taxon>Lawsonellaceae</taxon>
        <taxon>Lawsonella</taxon>
    </lineage>
</organism>
<feature type="domain" description="PASTA" evidence="14">
    <location>
        <begin position="591"/>
        <end position="659"/>
    </location>
</feature>
<evidence type="ECO:0000256" key="7">
    <source>
        <dbReference type="ARBA" id="ARBA00022840"/>
    </source>
</evidence>
<dbReference type="FunFam" id="3.30.200.20:FF:000035">
    <property type="entry name" value="Serine/threonine protein kinase Stk1"/>
    <property type="match status" value="1"/>
</dbReference>
<dbReference type="InterPro" id="IPR008271">
    <property type="entry name" value="Ser/Thr_kinase_AS"/>
</dbReference>
<dbReference type="Pfam" id="PF03793">
    <property type="entry name" value="PASTA"/>
    <property type="match status" value="4"/>
</dbReference>
<feature type="region of interest" description="Disordered" evidence="11">
    <location>
        <begin position="366"/>
        <end position="445"/>
    </location>
</feature>
<evidence type="ECO:0000259" key="13">
    <source>
        <dbReference type="PROSITE" id="PS50011"/>
    </source>
</evidence>
<evidence type="ECO:0000256" key="1">
    <source>
        <dbReference type="ARBA" id="ARBA00012513"/>
    </source>
</evidence>
<gene>
    <name evidence="15" type="primary">pknB_1</name>
    <name evidence="15" type="ORF">LC603019_00936</name>
</gene>
<dbReference type="GeneID" id="84895617"/>
<dbReference type="AlphaFoldDB" id="A0A5E3ZYJ3"/>
<dbReference type="InterPro" id="IPR017441">
    <property type="entry name" value="Protein_kinase_ATP_BS"/>
</dbReference>
<keyword evidence="6 15" id="KW-0418">Kinase</keyword>
<feature type="region of interest" description="Disordered" evidence="11">
    <location>
        <begin position="330"/>
        <end position="352"/>
    </location>
</feature>
<dbReference type="RefSeq" id="WP_053962039.1">
    <property type="nucleotide sequence ID" value="NZ_CAJPTR010000070.1"/>
</dbReference>
<dbReference type="PROSITE" id="PS00108">
    <property type="entry name" value="PROTEIN_KINASE_ST"/>
    <property type="match status" value="1"/>
</dbReference>
<dbReference type="FunFam" id="1.10.510.10:FF:000021">
    <property type="entry name" value="Serine/threonine protein kinase"/>
    <property type="match status" value="1"/>
</dbReference>
<evidence type="ECO:0000256" key="5">
    <source>
        <dbReference type="ARBA" id="ARBA00022741"/>
    </source>
</evidence>
<evidence type="ECO:0000313" key="15">
    <source>
        <dbReference type="EMBL" id="VHO00680.1"/>
    </source>
</evidence>
<keyword evidence="3" id="KW-0808">Transferase</keyword>
<feature type="compositionally biased region" description="Low complexity" evidence="11">
    <location>
        <begin position="410"/>
        <end position="421"/>
    </location>
</feature>
<keyword evidence="4" id="KW-0677">Repeat</keyword>
<dbReference type="SUPFAM" id="SSF56112">
    <property type="entry name" value="Protein kinase-like (PK-like)"/>
    <property type="match status" value="1"/>
</dbReference>
<feature type="compositionally biased region" description="Low complexity" evidence="11">
    <location>
        <begin position="431"/>
        <end position="445"/>
    </location>
</feature>
<dbReference type="PROSITE" id="PS51178">
    <property type="entry name" value="PASTA"/>
    <property type="match status" value="4"/>
</dbReference>
<comment type="catalytic activity">
    <reaction evidence="8">
        <text>L-threonyl-[protein] + ATP = O-phospho-L-threonyl-[protein] + ADP + H(+)</text>
        <dbReference type="Rhea" id="RHEA:46608"/>
        <dbReference type="Rhea" id="RHEA-COMP:11060"/>
        <dbReference type="Rhea" id="RHEA-COMP:11605"/>
        <dbReference type="ChEBI" id="CHEBI:15378"/>
        <dbReference type="ChEBI" id="CHEBI:30013"/>
        <dbReference type="ChEBI" id="CHEBI:30616"/>
        <dbReference type="ChEBI" id="CHEBI:61977"/>
        <dbReference type="ChEBI" id="CHEBI:456216"/>
        <dbReference type="EC" id="2.7.11.1"/>
    </reaction>
</comment>
<feature type="region of interest" description="Disordered" evidence="11">
    <location>
        <begin position="459"/>
        <end position="489"/>
    </location>
</feature>
<dbReference type="PROSITE" id="PS50011">
    <property type="entry name" value="PROTEIN_KINASE_DOM"/>
    <property type="match status" value="1"/>
</dbReference>
<dbReference type="Gene3D" id="1.10.510.10">
    <property type="entry name" value="Transferase(Phosphotransferase) domain 1"/>
    <property type="match status" value="1"/>
</dbReference>
<keyword evidence="5 10" id="KW-0547">Nucleotide-binding</keyword>
<dbReference type="EC" id="2.7.11.1" evidence="1"/>
<keyword evidence="12" id="KW-0812">Transmembrane</keyword>
<keyword evidence="12" id="KW-1133">Transmembrane helix</keyword>
<evidence type="ECO:0000256" key="9">
    <source>
        <dbReference type="ARBA" id="ARBA00048679"/>
    </source>
</evidence>
<dbReference type="SMART" id="SM00740">
    <property type="entry name" value="PASTA"/>
    <property type="match status" value="4"/>
</dbReference>
<dbReference type="Gene3D" id="3.30.200.20">
    <property type="entry name" value="Phosphorylase Kinase, domain 1"/>
    <property type="match status" value="1"/>
</dbReference>
<feature type="domain" description="PASTA" evidence="14">
    <location>
        <begin position="524"/>
        <end position="590"/>
    </location>
</feature>
<dbReference type="InterPro" id="IPR011009">
    <property type="entry name" value="Kinase-like_dom_sf"/>
</dbReference>
<proteinExistence type="predicted"/>
<keyword evidence="2" id="KW-0723">Serine/threonine-protein kinase</keyword>